<dbReference type="PANTHER" id="PTHR43099">
    <property type="entry name" value="UPF0053 PROTEIN YRKA"/>
    <property type="match status" value="1"/>
</dbReference>
<evidence type="ECO:0000256" key="7">
    <source>
        <dbReference type="ARBA" id="ARBA00023136"/>
    </source>
</evidence>
<dbReference type="PROSITE" id="PS51371">
    <property type="entry name" value="CBS"/>
    <property type="match status" value="1"/>
</dbReference>
<keyword evidence="6 8" id="KW-0129">CBS domain</keyword>
<feature type="transmembrane region" description="Helical" evidence="10">
    <location>
        <begin position="138"/>
        <end position="160"/>
    </location>
</feature>
<keyword evidence="2" id="KW-1003">Cell membrane</keyword>
<keyword evidence="5 9" id="KW-1133">Transmembrane helix</keyword>
<evidence type="ECO:0000259" key="12">
    <source>
        <dbReference type="PROSITE" id="PS51846"/>
    </source>
</evidence>
<dbReference type="EMBL" id="DVOR01000119">
    <property type="protein sequence ID" value="HIV09209.1"/>
    <property type="molecule type" value="Genomic_DNA"/>
</dbReference>
<dbReference type="InterPro" id="IPR002550">
    <property type="entry name" value="CNNM"/>
</dbReference>
<feature type="domain" description="CNNM transmembrane" evidence="12">
    <location>
        <begin position="1"/>
        <end position="204"/>
    </location>
</feature>
<gene>
    <name evidence="13" type="ORF">IAC79_03755</name>
</gene>
<dbReference type="Proteomes" id="UP000886845">
    <property type="component" value="Unassembled WGS sequence"/>
</dbReference>
<dbReference type="InterPro" id="IPR016169">
    <property type="entry name" value="FAD-bd_PCMH_sub2"/>
</dbReference>
<proteinExistence type="predicted"/>
<evidence type="ECO:0000256" key="5">
    <source>
        <dbReference type="ARBA" id="ARBA00022989"/>
    </source>
</evidence>
<dbReference type="Gene3D" id="3.10.580.10">
    <property type="entry name" value="CBS-domain"/>
    <property type="match status" value="1"/>
</dbReference>
<comment type="subcellular location">
    <subcellularLocation>
        <location evidence="1">Cell membrane</location>
        <topology evidence="1">Multi-pass membrane protein</topology>
    </subcellularLocation>
</comment>
<dbReference type="InterPro" id="IPR051676">
    <property type="entry name" value="UPF0053_domain"/>
</dbReference>
<dbReference type="Gene3D" id="3.30.465.10">
    <property type="match status" value="1"/>
</dbReference>
<reference evidence="13" key="1">
    <citation type="submission" date="2020-10" db="EMBL/GenBank/DDBJ databases">
        <authorList>
            <person name="Gilroy R."/>
        </authorList>
    </citation>
    <scope>NUCLEOTIDE SEQUENCE</scope>
    <source>
        <strain evidence="13">35461</strain>
    </source>
</reference>
<evidence type="ECO:0000256" key="8">
    <source>
        <dbReference type="PROSITE-ProRule" id="PRU00703"/>
    </source>
</evidence>
<evidence type="ECO:0000256" key="3">
    <source>
        <dbReference type="ARBA" id="ARBA00022692"/>
    </source>
</evidence>
<keyword evidence="7 9" id="KW-0472">Membrane</keyword>
<protein>
    <submittedName>
        <fullName evidence="13">HlyC/CorC family transporter</fullName>
    </submittedName>
</protein>
<reference evidence="13" key="2">
    <citation type="journal article" date="2021" name="PeerJ">
        <title>Extensive microbial diversity within the chicken gut microbiome revealed by metagenomics and culture.</title>
        <authorList>
            <person name="Gilroy R."/>
            <person name="Ravi A."/>
            <person name="Getino M."/>
            <person name="Pursley I."/>
            <person name="Horton D.L."/>
            <person name="Alikhan N.F."/>
            <person name="Baker D."/>
            <person name="Gharbi K."/>
            <person name="Hall N."/>
            <person name="Watson M."/>
            <person name="Adriaenssens E.M."/>
            <person name="Foster-Nyarko E."/>
            <person name="Jarju S."/>
            <person name="Secka A."/>
            <person name="Antonio M."/>
            <person name="Oren A."/>
            <person name="Chaudhuri R.R."/>
            <person name="La Ragione R."/>
            <person name="Hildebrand F."/>
            <person name="Pallen M.J."/>
        </authorList>
    </citation>
    <scope>NUCLEOTIDE SEQUENCE</scope>
    <source>
        <strain evidence="13">35461</strain>
    </source>
</reference>
<evidence type="ECO:0000259" key="11">
    <source>
        <dbReference type="PROSITE" id="PS51371"/>
    </source>
</evidence>
<organism evidence="13 14">
    <name type="scientific">Candidatus Spyradenecus faecavium</name>
    <dbReference type="NCBI Taxonomy" id="2840947"/>
    <lineage>
        <taxon>Bacteria</taxon>
        <taxon>Pseudomonadati</taxon>
        <taxon>Lentisphaerota</taxon>
        <taxon>Lentisphaeria</taxon>
        <taxon>Lentisphaerales</taxon>
        <taxon>Lentisphaeraceae</taxon>
        <taxon>Lentisphaeraceae incertae sedis</taxon>
        <taxon>Candidatus Spyradenecus</taxon>
    </lineage>
</organism>
<sequence>MGSELFLLILVQVALILANAVFACLEIAVIAMKDRRLGLLERTGNRRAKRLAKLTAQPAKFLATIQVAITLSGFLGSAFAAENFSELLAEPLQAWLGGSPKMWNSISIVLITLVLSYLTLVFGELVPKRVAMRKAEPIALGMSGLVCTIAKLFAPIVWLLTVSTNGVLRMLGIDPTKEDHSISEEEIRMTVDVGCEKGAIDTEERAFIQNVFEFDDLTADEIATHRTDVTALWLEDDDATWAKTIHETRHSRYPVCDGSLDKVVGVLIAKDWFRLEKRERAAVMAQAVRPPVFVPEGVKADVLFRDMKRRHNPFAIVCDEYGGMSGVITMSDLMERLVGETPDEDSAAGEPPPDVEKVGPDVWRVQGSAPLDEVAKSLGVPIDAEDCDTFGGFLLAQLGAIPADGAAAKVETERLSVEIPEVRDRRVPMALVTVLPAPTPEDDEDEEE</sequence>
<feature type="transmembrane region" description="Helical" evidence="10">
    <location>
        <begin position="59"/>
        <end position="81"/>
    </location>
</feature>
<evidence type="ECO:0000256" key="9">
    <source>
        <dbReference type="PROSITE-ProRule" id="PRU01193"/>
    </source>
</evidence>
<dbReference type="PROSITE" id="PS51846">
    <property type="entry name" value="CNNM"/>
    <property type="match status" value="1"/>
</dbReference>
<dbReference type="Pfam" id="PF01595">
    <property type="entry name" value="CNNM"/>
    <property type="match status" value="1"/>
</dbReference>
<dbReference type="PANTHER" id="PTHR43099:SF5">
    <property type="entry name" value="HLYC_CORC FAMILY TRANSPORTER"/>
    <property type="match status" value="1"/>
</dbReference>
<name>A0A9D1T306_9BACT</name>
<dbReference type="GO" id="GO:0050660">
    <property type="term" value="F:flavin adenine dinucleotide binding"/>
    <property type="evidence" value="ECO:0007669"/>
    <property type="project" value="InterPro"/>
</dbReference>
<keyword evidence="3 9" id="KW-0812">Transmembrane</keyword>
<feature type="transmembrane region" description="Helical" evidence="10">
    <location>
        <begin position="6"/>
        <end position="32"/>
    </location>
</feature>
<feature type="transmembrane region" description="Helical" evidence="10">
    <location>
        <begin position="101"/>
        <end position="126"/>
    </location>
</feature>
<dbReference type="CDD" id="cd04590">
    <property type="entry name" value="CBS_pair_CorC_HlyC_assoc"/>
    <property type="match status" value="1"/>
</dbReference>
<evidence type="ECO:0000256" key="10">
    <source>
        <dbReference type="SAM" id="Phobius"/>
    </source>
</evidence>
<evidence type="ECO:0000256" key="6">
    <source>
        <dbReference type="ARBA" id="ARBA00023122"/>
    </source>
</evidence>
<dbReference type="SMART" id="SM01091">
    <property type="entry name" value="CorC_HlyC"/>
    <property type="match status" value="1"/>
</dbReference>
<dbReference type="InterPro" id="IPR046342">
    <property type="entry name" value="CBS_dom_sf"/>
</dbReference>
<keyword evidence="4" id="KW-0677">Repeat</keyword>
<evidence type="ECO:0000313" key="14">
    <source>
        <dbReference type="Proteomes" id="UP000886845"/>
    </source>
</evidence>
<evidence type="ECO:0000256" key="2">
    <source>
        <dbReference type="ARBA" id="ARBA00022475"/>
    </source>
</evidence>
<dbReference type="Pfam" id="PF03471">
    <property type="entry name" value="CorC_HlyC"/>
    <property type="match status" value="1"/>
</dbReference>
<dbReference type="Pfam" id="PF00571">
    <property type="entry name" value="CBS"/>
    <property type="match status" value="1"/>
</dbReference>
<accession>A0A9D1T306</accession>
<dbReference type="SUPFAM" id="SSF54631">
    <property type="entry name" value="CBS-domain pair"/>
    <property type="match status" value="1"/>
</dbReference>
<evidence type="ECO:0000313" key="13">
    <source>
        <dbReference type="EMBL" id="HIV09209.1"/>
    </source>
</evidence>
<dbReference type="InterPro" id="IPR000644">
    <property type="entry name" value="CBS_dom"/>
</dbReference>
<comment type="caution">
    <text evidence="13">The sequence shown here is derived from an EMBL/GenBank/DDBJ whole genome shotgun (WGS) entry which is preliminary data.</text>
</comment>
<dbReference type="InterPro" id="IPR044751">
    <property type="entry name" value="Ion_transp-like_CBS"/>
</dbReference>
<dbReference type="SUPFAM" id="SSF56176">
    <property type="entry name" value="FAD-binding/transporter-associated domain-like"/>
    <property type="match status" value="1"/>
</dbReference>
<feature type="domain" description="CBS" evidence="11">
    <location>
        <begin position="287"/>
        <end position="344"/>
    </location>
</feature>
<dbReference type="InterPro" id="IPR005170">
    <property type="entry name" value="Transptr-assoc_dom"/>
</dbReference>
<dbReference type="AlphaFoldDB" id="A0A9D1T306"/>
<dbReference type="GO" id="GO:0005886">
    <property type="term" value="C:plasma membrane"/>
    <property type="evidence" value="ECO:0007669"/>
    <property type="project" value="UniProtKB-SubCell"/>
</dbReference>
<evidence type="ECO:0000256" key="1">
    <source>
        <dbReference type="ARBA" id="ARBA00004651"/>
    </source>
</evidence>
<dbReference type="InterPro" id="IPR036318">
    <property type="entry name" value="FAD-bd_PCMH-like_sf"/>
</dbReference>
<evidence type="ECO:0000256" key="4">
    <source>
        <dbReference type="ARBA" id="ARBA00022737"/>
    </source>
</evidence>